<reference evidence="3 4" key="1">
    <citation type="submission" date="2020-01" db="EMBL/GenBank/DDBJ databases">
        <authorList>
            <person name="Deng T."/>
        </authorList>
    </citation>
    <scope>NUCLEOTIDE SEQUENCE [LARGE SCALE GENOMIC DNA]</scope>
    <source>
        <strain evidence="3 4">5221</strain>
    </source>
</reference>
<name>A0A6N9H3S4_9MICO</name>
<feature type="region of interest" description="Disordered" evidence="1">
    <location>
        <begin position="739"/>
        <end position="762"/>
    </location>
</feature>
<dbReference type="RefSeq" id="WP_160952142.1">
    <property type="nucleotide sequence ID" value="NZ_WWEQ01000004.1"/>
</dbReference>
<protein>
    <recommendedName>
        <fullName evidence="2">HNH nuclease domain-containing protein</fullName>
    </recommendedName>
</protein>
<proteinExistence type="predicted"/>
<dbReference type="InterPro" id="IPR003615">
    <property type="entry name" value="HNH_nuc"/>
</dbReference>
<gene>
    <name evidence="3" type="ORF">GSY69_01565</name>
</gene>
<evidence type="ECO:0000259" key="2">
    <source>
        <dbReference type="SMART" id="SM00507"/>
    </source>
</evidence>
<dbReference type="Gene3D" id="1.10.30.50">
    <property type="match status" value="1"/>
</dbReference>
<dbReference type="InterPro" id="IPR002711">
    <property type="entry name" value="HNH"/>
</dbReference>
<dbReference type="Pfam" id="PF01844">
    <property type="entry name" value="HNH"/>
    <property type="match status" value="1"/>
</dbReference>
<feature type="region of interest" description="Disordered" evidence="1">
    <location>
        <begin position="98"/>
        <end position="142"/>
    </location>
</feature>
<dbReference type="EMBL" id="WWEQ01000004">
    <property type="protein sequence ID" value="MYM18698.1"/>
    <property type="molecule type" value="Genomic_DNA"/>
</dbReference>
<comment type="caution">
    <text evidence="3">The sequence shown here is derived from an EMBL/GenBank/DDBJ whole genome shotgun (WGS) entry which is preliminary data.</text>
</comment>
<dbReference type="GO" id="GO:0008270">
    <property type="term" value="F:zinc ion binding"/>
    <property type="evidence" value="ECO:0007669"/>
    <property type="project" value="InterPro"/>
</dbReference>
<dbReference type="GO" id="GO:0004519">
    <property type="term" value="F:endonuclease activity"/>
    <property type="evidence" value="ECO:0007669"/>
    <property type="project" value="InterPro"/>
</dbReference>
<evidence type="ECO:0000256" key="1">
    <source>
        <dbReference type="SAM" id="MobiDB-lite"/>
    </source>
</evidence>
<accession>A0A6N9H3S4</accession>
<feature type="region of interest" description="Disordered" evidence="1">
    <location>
        <begin position="446"/>
        <end position="528"/>
    </location>
</feature>
<keyword evidence="4" id="KW-1185">Reference proteome</keyword>
<dbReference type="AlphaFoldDB" id="A0A6N9H3S4"/>
<dbReference type="SMART" id="SM00507">
    <property type="entry name" value="HNHc"/>
    <property type="match status" value="1"/>
</dbReference>
<evidence type="ECO:0000313" key="3">
    <source>
        <dbReference type="EMBL" id="MYM18698.1"/>
    </source>
</evidence>
<evidence type="ECO:0000313" key="4">
    <source>
        <dbReference type="Proteomes" id="UP000469215"/>
    </source>
</evidence>
<feature type="compositionally biased region" description="Low complexity" evidence="1">
    <location>
        <begin position="128"/>
        <end position="139"/>
    </location>
</feature>
<organism evidence="3 4">
    <name type="scientific">Brevibacterium rongguiense</name>
    <dbReference type="NCBI Taxonomy" id="2695267"/>
    <lineage>
        <taxon>Bacteria</taxon>
        <taxon>Bacillati</taxon>
        <taxon>Actinomycetota</taxon>
        <taxon>Actinomycetes</taxon>
        <taxon>Micrococcales</taxon>
        <taxon>Brevibacteriaceae</taxon>
        <taxon>Brevibacterium</taxon>
    </lineage>
</organism>
<feature type="compositionally biased region" description="Polar residues" evidence="1">
    <location>
        <begin position="739"/>
        <end position="751"/>
    </location>
</feature>
<dbReference type="GO" id="GO:0003676">
    <property type="term" value="F:nucleic acid binding"/>
    <property type="evidence" value="ECO:0007669"/>
    <property type="project" value="InterPro"/>
</dbReference>
<dbReference type="Proteomes" id="UP000469215">
    <property type="component" value="Unassembled WGS sequence"/>
</dbReference>
<dbReference type="CDD" id="cd00085">
    <property type="entry name" value="HNHc"/>
    <property type="match status" value="1"/>
</dbReference>
<sequence length="762" mass="79493">MAPPARRIPGSSALREPRPHRYDAAVFAGIHEATALASRQRLRQLLGAGMTALDAALAHGDLDRLGISSGMLLRTDSDLDADDQARCDACGDCVPPDPGVSSSMPDQFRAQAPHGTQALHSAQAPNGAQAPRRAVAQPASFDGMDSATAAEATATVDSQYSLEACTCTAGTLATDDLPAADEALFNLPTAEPRGQTAPTDEALPDPIPWADQVPYDCELIPVARIRALLNAHVPHAVPSHVYDGTQQRLGMTIAHCLDITETRATGLIADALTAILGLPELTDQARRGIIDTRKLETAAHLGGDLSLAQLTHVDAHLAALSPAMRLADFRRHAARLIATLSGPAEAAEQVHSQRRIEYWANRDGSATLCLIGPVAEVAALHERVRAVARAVRRSELGAFGQQAPAGTQVVDERTIGQLCFDMLASYAPQVTVQAVIPTRDDLTADGGVGASAGRSSEGVPVAARGPGQGATSSSSPPTACFAHPHSSATCNSATSENRRTPKAQGRGVPAPASGGGPDSITGSPPARCAVAHPARAPVEASASGQTVVITLTCPTNAEWLRRQATVALTLPLLTYTGDSDLPGELADGSPVPADAARRIAAGQSTLRRILTDPADGRVLDAHARSYTIPAALRAVVEAKWQHCTAPGCTRRADACELDHRTPFDHADPAAGGRTDFSNLHPLCKRHHQMKTAGILTPVRTSEGMLTWQLNGELTARTAVPGNPINSAHAEQLQTLIDSTDGQAHSAGTASPTADARSDPPPF</sequence>
<feature type="compositionally biased region" description="Polar residues" evidence="1">
    <location>
        <begin position="486"/>
        <end position="495"/>
    </location>
</feature>
<feature type="domain" description="HNH nuclease" evidence="2">
    <location>
        <begin position="631"/>
        <end position="688"/>
    </location>
</feature>